<dbReference type="PANTHER" id="PTHR45662:SF2">
    <property type="entry name" value="PHOSPHATIDYLINOSITOL-3-PHOSPHATASE SAC1"/>
    <property type="match status" value="1"/>
</dbReference>
<evidence type="ECO:0000313" key="3">
    <source>
        <dbReference type="Proteomes" id="UP000818624"/>
    </source>
</evidence>
<dbReference type="Pfam" id="PF02383">
    <property type="entry name" value="Syja_N"/>
    <property type="match status" value="1"/>
</dbReference>
<gene>
    <name evidence="2" type="ORF">GLX27_002045</name>
</gene>
<evidence type="ECO:0000259" key="1">
    <source>
        <dbReference type="PROSITE" id="PS50275"/>
    </source>
</evidence>
<dbReference type="EC" id="3.1.3.36" evidence="2"/>
<dbReference type="PROSITE" id="PS50275">
    <property type="entry name" value="SAC"/>
    <property type="match status" value="1"/>
</dbReference>
<evidence type="ECO:0000313" key="2">
    <source>
        <dbReference type="EMBL" id="WFD47394.1"/>
    </source>
</evidence>
<dbReference type="EMBL" id="CP046235">
    <property type="protein sequence ID" value="WFD47394.1"/>
    <property type="molecule type" value="Genomic_DNA"/>
</dbReference>
<dbReference type="GO" id="GO:0004439">
    <property type="term" value="F:phosphatidylinositol-4,5-bisphosphate 5-phosphatase activity"/>
    <property type="evidence" value="ECO:0007669"/>
    <property type="project" value="UniProtKB-EC"/>
</dbReference>
<keyword evidence="2" id="KW-0378">Hydrolase</keyword>
<protein>
    <submittedName>
        <fullName evidence="2">Phosphoinositide 5-phosphatase</fullName>
        <ecNumber evidence="2">3.1.3.36</ecNumber>
    </submittedName>
</protein>
<proteinExistence type="predicted"/>
<organism evidence="2 3">
    <name type="scientific">Malassezia furfur</name>
    <name type="common">Pityriasis versicolor infection agent</name>
    <name type="synonym">Pityrosporum furfur</name>
    <dbReference type="NCBI Taxonomy" id="55194"/>
    <lineage>
        <taxon>Eukaryota</taxon>
        <taxon>Fungi</taxon>
        <taxon>Dikarya</taxon>
        <taxon>Basidiomycota</taxon>
        <taxon>Ustilaginomycotina</taxon>
        <taxon>Malasseziomycetes</taxon>
        <taxon>Malasseziales</taxon>
        <taxon>Malasseziaceae</taxon>
        <taxon>Malassezia</taxon>
    </lineage>
</organism>
<name>A0ABY8ER04_MALFU</name>
<dbReference type="PANTHER" id="PTHR45662">
    <property type="entry name" value="PHOSPHATIDYLINOSITIDE PHOSPHATASE SAC1"/>
    <property type="match status" value="1"/>
</dbReference>
<feature type="domain" description="SAC" evidence="1">
    <location>
        <begin position="146"/>
        <end position="509"/>
    </location>
</feature>
<dbReference type="InterPro" id="IPR002013">
    <property type="entry name" value="SAC_dom"/>
</dbReference>
<sequence>MQVWLAEATAQQRTLLVSRHEPQRGVETSDVVLSFSASSGRCTLSVLRASDMAWTHMQRLSSPSVPLLGILGLLKMGTDIYLACITHAERVGSLHDDQWIRRVRGVTFFCINRAVRDEEFQYGIDPQEYGRSTTPSAPAENPCASIRKYMNSGSFFFAERCAFDLTRRIARIESHSDIDQQFSSQYAWNAYMMEPILQFRTRLDPSQRAELDSAALLVLVIQGYVGMASFLLGPERRDKGTLAVISRLSARRAGTRFNARGIDDQGYAANFAETETVLAFGEDVMSFVQVRGSVPLFWEQQGLQALNARIQITRTGAATQPAFEQHMQRLLAEYERVFALDLLGTRDAETMLSQAYVQHIDAMLEHLPWHHDEKPLRYYNFDFHTITKATGGLDGTRAELDRLNNVQTQRQYNGYTLVQYHTNYIEQLMTQTGVFRVNCFDCLDRTNVVQGCLSHAALRDFFRTLTREKYDDTNLVLLRDTPGLPEALWPLHGRLWAENGDTLSQISTGTGSLNSDYMRSGTKKFFSGLLSDAAKSASRYVALPHPACT</sequence>
<reference evidence="2 3" key="1">
    <citation type="journal article" date="2020" name="Elife">
        <title>Loss of centromere function drives karyotype evolution in closely related Malassezia species.</title>
        <authorList>
            <person name="Sankaranarayanan S.R."/>
            <person name="Ianiri G."/>
            <person name="Coelho M.A."/>
            <person name="Reza M.H."/>
            <person name="Thimmappa B.C."/>
            <person name="Ganguly P."/>
            <person name="Vadnala R.N."/>
            <person name="Sun S."/>
            <person name="Siddharthan R."/>
            <person name="Tellgren-Roth C."/>
            <person name="Dawson T.L."/>
            <person name="Heitman J."/>
            <person name="Sanyal K."/>
        </authorList>
    </citation>
    <scope>NUCLEOTIDE SEQUENCE [LARGE SCALE GENOMIC DNA]</scope>
    <source>
        <strain evidence="2">CBS14141</strain>
    </source>
</reference>
<dbReference type="Proteomes" id="UP000818624">
    <property type="component" value="Chromosome 2"/>
</dbReference>
<accession>A0ABY8ER04</accession>
<keyword evidence="3" id="KW-1185">Reference proteome</keyword>